<protein>
    <submittedName>
        <fullName evidence="1">Uncharacterized protein</fullName>
    </submittedName>
</protein>
<evidence type="ECO:0000313" key="1">
    <source>
        <dbReference type="EMBL" id="KAF2610784.1"/>
    </source>
</evidence>
<gene>
    <name evidence="1" type="ORF">F2Q70_00009682</name>
</gene>
<proteinExistence type="predicted"/>
<dbReference type="AlphaFoldDB" id="A0A8S9LT14"/>
<accession>A0A8S9LT14</accession>
<organism evidence="1">
    <name type="scientific">Brassica cretica</name>
    <name type="common">Mustard</name>
    <dbReference type="NCBI Taxonomy" id="69181"/>
    <lineage>
        <taxon>Eukaryota</taxon>
        <taxon>Viridiplantae</taxon>
        <taxon>Streptophyta</taxon>
        <taxon>Embryophyta</taxon>
        <taxon>Tracheophyta</taxon>
        <taxon>Spermatophyta</taxon>
        <taxon>Magnoliopsida</taxon>
        <taxon>eudicotyledons</taxon>
        <taxon>Gunneridae</taxon>
        <taxon>Pentapetalae</taxon>
        <taxon>rosids</taxon>
        <taxon>malvids</taxon>
        <taxon>Brassicales</taxon>
        <taxon>Brassicaceae</taxon>
        <taxon>Brassiceae</taxon>
        <taxon>Brassica</taxon>
    </lineage>
</organism>
<reference evidence="1" key="1">
    <citation type="submission" date="2019-12" db="EMBL/GenBank/DDBJ databases">
        <title>Genome sequencing and annotation of Brassica cretica.</title>
        <authorList>
            <person name="Studholme D.J."/>
            <person name="Sarris P.F."/>
        </authorList>
    </citation>
    <scope>NUCLEOTIDE SEQUENCE</scope>
    <source>
        <strain evidence="1">PFS-102/07</strain>
        <tissue evidence="1">Leaf</tissue>
    </source>
</reference>
<sequence>MIAGPFPAFLPVRGAFDSGKQWLSKHLLRRLLTPGYGDFHGVFRRFYAEAFEYSLPKLRYVRLGSSVVTAVLFTVADSLVRLRGCGAPSYHLSGFRGKKWLLALTHVSLIAGQSSTWWVTSQAFFLNDFFSSGLTAHEVM</sequence>
<comment type="caution">
    <text evidence="1">The sequence shown here is derived from an EMBL/GenBank/DDBJ whole genome shotgun (WGS) entry which is preliminary data.</text>
</comment>
<name>A0A8S9LT14_BRACR</name>
<dbReference type="EMBL" id="QGKY02000089">
    <property type="protein sequence ID" value="KAF2610784.1"/>
    <property type="molecule type" value="Genomic_DNA"/>
</dbReference>